<name>A0A059CMY6_EUCGR</name>
<organism evidence="1">
    <name type="scientific">Eucalyptus grandis</name>
    <name type="common">Flooded gum</name>
    <dbReference type="NCBI Taxonomy" id="71139"/>
    <lineage>
        <taxon>Eukaryota</taxon>
        <taxon>Viridiplantae</taxon>
        <taxon>Streptophyta</taxon>
        <taxon>Embryophyta</taxon>
        <taxon>Tracheophyta</taxon>
        <taxon>Spermatophyta</taxon>
        <taxon>Magnoliopsida</taxon>
        <taxon>eudicotyledons</taxon>
        <taxon>Gunneridae</taxon>
        <taxon>Pentapetalae</taxon>
        <taxon>rosids</taxon>
        <taxon>malvids</taxon>
        <taxon>Myrtales</taxon>
        <taxon>Myrtaceae</taxon>
        <taxon>Myrtoideae</taxon>
        <taxon>Eucalypteae</taxon>
        <taxon>Eucalyptus</taxon>
    </lineage>
</organism>
<accession>A0A059CMY6</accession>
<reference evidence="1" key="1">
    <citation type="submission" date="2013-07" db="EMBL/GenBank/DDBJ databases">
        <title>The genome of Eucalyptus grandis.</title>
        <authorList>
            <person name="Schmutz J."/>
            <person name="Hayes R."/>
            <person name="Myburg A."/>
            <person name="Tuskan G."/>
            <person name="Grattapaglia D."/>
            <person name="Rokhsar D.S."/>
        </authorList>
    </citation>
    <scope>NUCLEOTIDE SEQUENCE</scope>
    <source>
        <tissue evidence="1">Leaf extractions</tissue>
    </source>
</reference>
<protein>
    <submittedName>
        <fullName evidence="1">Uncharacterized protein</fullName>
    </submittedName>
</protein>
<dbReference type="Gramene" id="KCW79594">
    <property type="protein sequence ID" value="KCW79594"/>
    <property type="gene ID" value="EUGRSUZ_C00953"/>
</dbReference>
<proteinExistence type="predicted"/>
<dbReference type="EMBL" id="KK198755">
    <property type="protein sequence ID" value="KCW79594.1"/>
    <property type="molecule type" value="Genomic_DNA"/>
</dbReference>
<sequence length="92" mass="10018">MDADEERGKRGVKASGKGGRNLLLGAGEAFADDLALKGAPFFEGEVLVVLGEAGLALLVHHQYESDPHALSSSFTSFTFNFHREREREREGN</sequence>
<gene>
    <name evidence="1" type="ORF">EUGRSUZ_C00953</name>
</gene>
<dbReference type="AlphaFoldDB" id="A0A059CMY6"/>
<dbReference type="InParanoid" id="A0A059CMY6"/>
<evidence type="ECO:0000313" key="1">
    <source>
        <dbReference type="EMBL" id="KCW79594.1"/>
    </source>
</evidence>